<organism evidence="3 4">
    <name type="scientific">Dyadobacter koreensis</name>
    <dbReference type="NCBI Taxonomy" id="408657"/>
    <lineage>
        <taxon>Bacteria</taxon>
        <taxon>Pseudomonadati</taxon>
        <taxon>Bacteroidota</taxon>
        <taxon>Cytophagia</taxon>
        <taxon>Cytophagales</taxon>
        <taxon>Spirosomataceae</taxon>
        <taxon>Dyadobacter</taxon>
    </lineage>
</organism>
<dbReference type="PANTHER" id="PTHR22916:SF3">
    <property type="entry name" value="UDP-GLCNAC:BETAGAL BETA-1,3-N-ACETYLGLUCOSAMINYLTRANSFERASE-LIKE PROTEIN 1"/>
    <property type="match status" value="1"/>
</dbReference>
<dbReference type="STRING" id="408657.SAMN04487995_1106"/>
<dbReference type="InterPro" id="IPR001173">
    <property type="entry name" value="Glyco_trans_2-like"/>
</dbReference>
<dbReference type="EMBL" id="FNXY01000002">
    <property type="protein sequence ID" value="SEI52021.1"/>
    <property type="molecule type" value="Genomic_DNA"/>
</dbReference>
<protein>
    <submittedName>
        <fullName evidence="3">Glycosyl transferase family 2</fullName>
    </submittedName>
</protein>
<proteinExistence type="predicted"/>
<dbReference type="PANTHER" id="PTHR22916">
    <property type="entry name" value="GLYCOSYLTRANSFERASE"/>
    <property type="match status" value="1"/>
</dbReference>
<dbReference type="Proteomes" id="UP000199532">
    <property type="component" value="Unassembled WGS sequence"/>
</dbReference>
<accession>A0A1H6R873</accession>
<keyword evidence="1" id="KW-0472">Membrane</keyword>
<dbReference type="Gene3D" id="3.90.550.10">
    <property type="entry name" value="Spore Coat Polysaccharide Biosynthesis Protein SpsA, Chain A"/>
    <property type="match status" value="1"/>
</dbReference>
<dbReference type="OrthoDB" id="9815829at2"/>
<gene>
    <name evidence="3" type="ORF">SAMN04487995_1106</name>
</gene>
<evidence type="ECO:0000313" key="4">
    <source>
        <dbReference type="Proteomes" id="UP000199532"/>
    </source>
</evidence>
<name>A0A1H6R873_9BACT</name>
<feature type="domain" description="Glycosyltransferase 2-like" evidence="2">
    <location>
        <begin position="8"/>
        <end position="169"/>
    </location>
</feature>
<evidence type="ECO:0000313" key="3">
    <source>
        <dbReference type="EMBL" id="SEI52021.1"/>
    </source>
</evidence>
<feature type="transmembrane region" description="Helical" evidence="1">
    <location>
        <begin position="228"/>
        <end position="248"/>
    </location>
</feature>
<evidence type="ECO:0000259" key="2">
    <source>
        <dbReference type="Pfam" id="PF00535"/>
    </source>
</evidence>
<keyword evidence="3" id="KW-0808">Transferase</keyword>
<dbReference type="AlphaFoldDB" id="A0A1H6R873"/>
<dbReference type="Pfam" id="PF00535">
    <property type="entry name" value="Glycos_transf_2"/>
    <property type="match status" value="1"/>
</dbReference>
<sequence length="263" mass="30706">MEFPLVTVLYPVYNDSPVHIHESMNSIINQDYSNLEIIIVDDSNKLSSIEALDFFKSDSRVKILRTKHTGGLPQALNDGLAMASGKYIARADADDIQFPNRIRCQVEFLEKNQSIGILGCNINYIDDQGNHIKMRNYPETDKSIRKYLHLRNPLCHSVVMIRKDIFDKIGTYNTDFKRAEDYELWLRASANKIELHNLQQVLMDYRMATGEKRDKLNWKMNLKLKKKYFSFQYLFESTVGILSIYLYILTPISLQNYIYKKLA</sequence>
<dbReference type="SUPFAM" id="SSF53448">
    <property type="entry name" value="Nucleotide-diphospho-sugar transferases"/>
    <property type="match status" value="1"/>
</dbReference>
<dbReference type="GO" id="GO:0016758">
    <property type="term" value="F:hexosyltransferase activity"/>
    <property type="evidence" value="ECO:0007669"/>
    <property type="project" value="UniProtKB-ARBA"/>
</dbReference>
<keyword evidence="1" id="KW-1133">Transmembrane helix</keyword>
<reference evidence="3 4" key="1">
    <citation type="submission" date="2016-10" db="EMBL/GenBank/DDBJ databases">
        <authorList>
            <person name="de Groot N.N."/>
        </authorList>
    </citation>
    <scope>NUCLEOTIDE SEQUENCE [LARGE SCALE GENOMIC DNA]</scope>
    <source>
        <strain evidence="3 4">DSM 19938</strain>
    </source>
</reference>
<keyword evidence="1" id="KW-0812">Transmembrane</keyword>
<dbReference type="InterPro" id="IPR029044">
    <property type="entry name" value="Nucleotide-diphossugar_trans"/>
</dbReference>
<evidence type="ECO:0000256" key="1">
    <source>
        <dbReference type="SAM" id="Phobius"/>
    </source>
</evidence>
<dbReference type="RefSeq" id="WP_090333100.1">
    <property type="nucleotide sequence ID" value="NZ_FNXY01000002.1"/>
</dbReference>
<keyword evidence="4" id="KW-1185">Reference proteome</keyword>